<keyword evidence="3" id="KW-0479">Metal-binding</keyword>
<feature type="binding site" evidence="3">
    <location>
        <position position="105"/>
    </location>
    <ligand>
        <name>Mg(2+)</name>
        <dbReference type="ChEBI" id="CHEBI:18420"/>
    </ligand>
</feature>
<dbReference type="SUPFAM" id="SSF56214">
    <property type="entry name" value="4'-phosphopantetheinyl transferase"/>
    <property type="match status" value="1"/>
</dbReference>
<dbReference type="InterPro" id="IPR041354">
    <property type="entry name" value="4PPT_N"/>
</dbReference>
<keyword evidence="7" id="KW-1185">Reference proteome</keyword>
<feature type="binding site" evidence="2">
    <location>
        <position position="47"/>
    </location>
    <ligand>
        <name>CoA</name>
        <dbReference type="ChEBI" id="CHEBI:57287"/>
    </ligand>
</feature>
<dbReference type="GO" id="GO:0005886">
    <property type="term" value="C:plasma membrane"/>
    <property type="evidence" value="ECO:0007669"/>
    <property type="project" value="TreeGrafter"/>
</dbReference>
<comment type="cofactor">
    <cofactor evidence="3">
        <name>Mg(2+)</name>
        <dbReference type="ChEBI" id="CHEBI:18420"/>
    </cofactor>
</comment>
<evidence type="ECO:0000256" key="2">
    <source>
        <dbReference type="PIRSR" id="PIRSR603542-1"/>
    </source>
</evidence>
<evidence type="ECO:0000313" key="6">
    <source>
        <dbReference type="EMBL" id="GFJ92102.1"/>
    </source>
</evidence>
<dbReference type="PANTHER" id="PTHR38096:SF1">
    <property type="entry name" value="ENTEROBACTIN SYNTHASE COMPONENT D"/>
    <property type="match status" value="1"/>
</dbReference>
<dbReference type="PRINTS" id="PR01399">
    <property type="entry name" value="ENTSNTHTASED"/>
</dbReference>
<feature type="binding site" evidence="2">
    <location>
        <begin position="83"/>
        <end position="84"/>
    </location>
    <ligand>
        <name>CoA</name>
        <dbReference type="ChEBI" id="CHEBI:57287"/>
    </ligand>
</feature>
<dbReference type="GO" id="GO:0009239">
    <property type="term" value="P:enterobactin biosynthetic process"/>
    <property type="evidence" value="ECO:0007669"/>
    <property type="project" value="InterPro"/>
</dbReference>
<dbReference type="Pfam" id="PF17837">
    <property type="entry name" value="4PPT_N"/>
    <property type="match status" value="1"/>
</dbReference>
<keyword evidence="3" id="KW-0460">Magnesium</keyword>
<keyword evidence="1 6" id="KW-0808">Transferase</keyword>
<dbReference type="InterPro" id="IPR037143">
    <property type="entry name" value="4-PPantetheinyl_Trfase_dom_sf"/>
</dbReference>
<accession>A0A6V8L4B4</accession>
<evidence type="ECO:0000313" key="7">
    <source>
        <dbReference type="Proteomes" id="UP000482960"/>
    </source>
</evidence>
<feature type="binding site" evidence="2">
    <location>
        <position position="39"/>
    </location>
    <ligand>
        <name>CoA</name>
        <dbReference type="ChEBI" id="CHEBI:57287"/>
    </ligand>
</feature>
<dbReference type="InterPro" id="IPR003542">
    <property type="entry name" value="Enbac_synth_compD-like"/>
</dbReference>
<feature type="binding site" evidence="3">
    <location>
        <position position="106"/>
    </location>
    <ligand>
        <name>Mg(2+)</name>
        <dbReference type="ChEBI" id="CHEBI:18420"/>
    </ligand>
</feature>
<proteinExistence type="predicted"/>
<sequence>MLRELLPPVVSAVEAYDDEAPVELFPEELAVIARSVDKRRREFTTVRRCAREALARLGYAPAPIVPGERGAPGWPAGVVGSMTHCEGYRACAVAHRDDVLTLGLDAEPDAPLPEGVLGVISLPAEREMIQRLGGSVHWDRLLFCAKEAVYKAWFPLTRSWLDFSEARVSLDPAGTFHAELLVPAPLPSFDGRWLARDGLLLSAIAVPSS</sequence>
<reference evidence="6 7" key="2">
    <citation type="submission" date="2020-03" db="EMBL/GenBank/DDBJ databases">
        <authorList>
            <person name="Ichikawa N."/>
            <person name="Kimura A."/>
            <person name="Kitahashi Y."/>
            <person name="Uohara A."/>
        </authorList>
    </citation>
    <scope>NUCLEOTIDE SEQUENCE [LARGE SCALE GENOMIC DNA]</scope>
    <source>
        <strain evidence="6 7">NBRC 108638</strain>
    </source>
</reference>
<feature type="binding site" evidence="2">
    <location>
        <position position="151"/>
    </location>
    <ligand>
        <name>CoA</name>
        <dbReference type="ChEBI" id="CHEBI:57287"/>
    </ligand>
</feature>
<evidence type="ECO:0000259" key="5">
    <source>
        <dbReference type="Pfam" id="PF17837"/>
    </source>
</evidence>
<name>A0A6V8L4B4_9ACTN</name>
<dbReference type="AlphaFoldDB" id="A0A6V8L4B4"/>
<evidence type="ECO:0000259" key="4">
    <source>
        <dbReference type="Pfam" id="PF01648"/>
    </source>
</evidence>
<organism evidence="6 7">
    <name type="scientific">Phytohabitans rumicis</name>
    <dbReference type="NCBI Taxonomy" id="1076125"/>
    <lineage>
        <taxon>Bacteria</taxon>
        <taxon>Bacillati</taxon>
        <taxon>Actinomycetota</taxon>
        <taxon>Actinomycetes</taxon>
        <taxon>Micromonosporales</taxon>
        <taxon>Micromonosporaceae</taxon>
    </lineage>
</organism>
<dbReference type="EMBL" id="BLPG01000001">
    <property type="protein sequence ID" value="GFJ92102.1"/>
    <property type="molecule type" value="Genomic_DNA"/>
</dbReference>
<dbReference type="GO" id="GO:0009366">
    <property type="term" value="C:enterobactin synthetase complex"/>
    <property type="evidence" value="ECO:0007669"/>
    <property type="project" value="InterPro"/>
</dbReference>
<dbReference type="InterPro" id="IPR008278">
    <property type="entry name" value="4-PPantetheinyl_Trfase_dom"/>
</dbReference>
<protein>
    <submittedName>
        <fullName evidence="6">4'-phosphopantetheinyl transferase</fullName>
    </submittedName>
</protein>
<feature type="binding site" evidence="3">
    <location>
        <position position="107"/>
    </location>
    <ligand>
        <name>Mg(2+)</name>
        <dbReference type="ChEBI" id="CHEBI:18420"/>
    </ligand>
</feature>
<feature type="binding site" evidence="2">
    <location>
        <position position="161"/>
    </location>
    <ligand>
        <name>CoA</name>
        <dbReference type="ChEBI" id="CHEBI:57287"/>
    </ligand>
</feature>
<dbReference type="GO" id="GO:0000287">
    <property type="term" value="F:magnesium ion binding"/>
    <property type="evidence" value="ECO:0007669"/>
    <property type="project" value="InterPro"/>
</dbReference>
<comment type="caution">
    <text evidence="6">The sequence shown here is derived from an EMBL/GenBank/DDBJ whole genome shotgun (WGS) entry which is preliminary data.</text>
</comment>
<feature type="binding site" evidence="2">
    <location>
        <position position="147"/>
    </location>
    <ligand>
        <name>CoA</name>
        <dbReference type="ChEBI" id="CHEBI:57287"/>
    </ligand>
</feature>
<dbReference type="Pfam" id="PF01648">
    <property type="entry name" value="ACPS"/>
    <property type="match status" value="1"/>
</dbReference>
<feature type="domain" description="4'-phosphopantetheinyl transferase N-terminal" evidence="5">
    <location>
        <begin position="28"/>
        <end position="94"/>
    </location>
</feature>
<dbReference type="Proteomes" id="UP000482960">
    <property type="component" value="Unassembled WGS sequence"/>
</dbReference>
<evidence type="ECO:0000256" key="1">
    <source>
        <dbReference type="ARBA" id="ARBA00022679"/>
    </source>
</evidence>
<feature type="domain" description="4'-phosphopantetheinyl transferase" evidence="4">
    <location>
        <begin position="102"/>
        <end position="181"/>
    </location>
</feature>
<feature type="binding site" evidence="2">
    <location>
        <position position="105"/>
    </location>
    <ligand>
        <name>CoA</name>
        <dbReference type="ChEBI" id="CHEBI:57287"/>
    </ligand>
</feature>
<dbReference type="GO" id="GO:0008897">
    <property type="term" value="F:holo-[acyl-carrier-protein] synthase activity"/>
    <property type="evidence" value="ECO:0007669"/>
    <property type="project" value="InterPro"/>
</dbReference>
<dbReference type="RefSeq" id="WP_173079047.1">
    <property type="nucleotide sequence ID" value="NZ_BAABJB010000023.1"/>
</dbReference>
<dbReference type="PANTHER" id="PTHR38096">
    <property type="entry name" value="ENTEROBACTIN SYNTHASE COMPONENT D"/>
    <property type="match status" value="1"/>
</dbReference>
<evidence type="ECO:0000256" key="3">
    <source>
        <dbReference type="PIRSR" id="PIRSR603542-2"/>
    </source>
</evidence>
<gene>
    <name evidence="6" type="ORF">Prum_057440</name>
</gene>
<reference evidence="6 7" key="1">
    <citation type="submission" date="2020-03" db="EMBL/GenBank/DDBJ databases">
        <title>Whole genome shotgun sequence of Phytohabitans rumicis NBRC 108638.</title>
        <authorList>
            <person name="Komaki H."/>
            <person name="Tamura T."/>
        </authorList>
    </citation>
    <scope>NUCLEOTIDE SEQUENCE [LARGE SCALE GENOMIC DNA]</scope>
    <source>
        <strain evidence="6 7">NBRC 108638</strain>
    </source>
</reference>